<evidence type="ECO:0000256" key="1">
    <source>
        <dbReference type="SAM" id="Phobius"/>
    </source>
</evidence>
<dbReference type="OrthoDB" id="446769at2759"/>
<keyword evidence="1" id="KW-1133">Transmembrane helix</keyword>
<dbReference type="RefSeq" id="XP_014156677.1">
    <property type="nucleotide sequence ID" value="XM_014301202.1"/>
</dbReference>
<dbReference type="PANTHER" id="PTHR38568:SF2">
    <property type="entry name" value="DUF445 DOMAIN-CONTAINING PROTEIN"/>
    <property type="match status" value="1"/>
</dbReference>
<feature type="transmembrane region" description="Helical" evidence="1">
    <location>
        <begin position="228"/>
        <end position="252"/>
    </location>
</feature>
<keyword evidence="1" id="KW-0472">Membrane</keyword>
<feature type="transmembrane region" description="Helical" evidence="1">
    <location>
        <begin position="19"/>
        <end position="37"/>
    </location>
</feature>
<sequence>MNAQEAFDRTRAKRRIDHYALAVPCGMTLGGLILLAIGTSTKALRIICVCLLCVGGCSLVMGLMALFALFLLTSAVEPSGMDLSRQRVVETILGAFFDTSAVGEYVHQRLGQMTVSLQLAEKTRQLMESPEMDDIISSSWREFVDGPDGQLMTSLGIDLEEFTPIVRPLLIGVICDLCPAILEEARPTTHRLARLLETHTQTFIAERLEVLHTHAITRQMASAVRPELQMIVVHFVVAGMLVGVCAAAALLLNLRNSEPDPDSPNSGNTNSGSIIVHLVCHVMKYVAPCSDEQIALLESRY</sequence>
<dbReference type="EMBL" id="KQ241893">
    <property type="protein sequence ID" value="KNC82775.1"/>
    <property type="molecule type" value="Genomic_DNA"/>
</dbReference>
<evidence type="ECO:0000313" key="2">
    <source>
        <dbReference type="EMBL" id="KNC82775.1"/>
    </source>
</evidence>
<proteinExistence type="predicted"/>
<dbReference type="GeneID" id="25905455"/>
<feature type="transmembrane region" description="Helical" evidence="1">
    <location>
        <begin position="43"/>
        <end position="72"/>
    </location>
</feature>
<dbReference type="eggNOG" id="ENOG502S31I">
    <property type="taxonomic scope" value="Eukaryota"/>
</dbReference>
<keyword evidence="3" id="KW-1185">Reference proteome</keyword>
<protein>
    <submittedName>
        <fullName evidence="2">Uncharacterized protein</fullName>
    </submittedName>
</protein>
<keyword evidence="1" id="KW-0812">Transmembrane</keyword>
<evidence type="ECO:0000313" key="3">
    <source>
        <dbReference type="Proteomes" id="UP000054560"/>
    </source>
</evidence>
<dbReference type="PANTHER" id="PTHR38568">
    <property type="entry name" value="DUF445 DOMAIN-CONTAINING PROTEIN-RELATED"/>
    <property type="match status" value="1"/>
</dbReference>
<name>A0A0L0G116_9EUKA</name>
<accession>A0A0L0G116</accession>
<gene>
    <name evidence="2" type="ORF">SARC_04951</name>
</gene>
<dbReference type="Proteomes" id="UP000054560">
    <property type="component" value="Unassembled WGS sequence"/>
</dbReference>
<dbReference type="AlphaFoldDB" id="A0A0L0G116"/>
<reference evidence="2 3" key="1">
    <citation type="submission" date="2011-02" db="EMBL/GenBank/DDBJ databases">
        <title>The Genome Sequence of Sphaeroforma arctica JP610.</title>
        <authorList>
            <consortium name="The Broad Institute Genome Sequencing Platform"/>
            <person name="Russ C."/>
            <person name="Cuomo C."/>
            <person name="Young S.K."/>
            <person name="Zeng Q."/>
            <person name="Gargeya S."/>
            <person name="Alvarado L."/>
            <person name="Berlin A."/>
            <person name="Chapman S.B."/>
            <person name="Chen Z."/>
            <person name="Freedman E."/>
            <person name="Gellesch M."/>
            <person name="Goldberg J."/>
            <person name="Griggs A."/>
            <person name="Gujja S."/>
            <person name="Heilman E."/>
            <person name="Heiman D."/>
            <person name="Howarth C."/>
            <person name="Mehta T."/>
            <person name="Neiman D."/>
            <person name="Pearson M."/>
            <person name="Roberts A."/>
            <person name="Saif S."/>
            <person name="Shea T."/>
            <person name="Shenoy N."/>
            <person name="Sisk P."/>
            <person name="Stolte C."/>
            <person name="Sykes S."/>
            <person name="White J."/>
            <person name="Yandava C."/>
            <person name="Burger G."/>
            <person name="Gray M.W."/>
            <person name="Holland P.W.H."/>
            <person name="King N."/>
            <person name="Lang F.B.F."/>
            <person name="Roger A.J."/>
            <person name="Ruiz-Trillo I."/>
            <person name="Haas B."/>
            <person name="Nusbaum C."/>
            <person name="Birren B."/>
        </authorList>
    </citation>
    <scope>NUCLEOTIDE SEQUENCE [LARGE SCALE GENOMIC DNA]</scope>
    <source>
        <strain evidence="2 3">JP610</strain>
    </source>
</reference>
<organism evidence="2 3">
    <name type="scientific">Sphaeroforma arctica JP610</name>
    <dbReference type="NCBI Taxonomy" id="667725"/>
    <lineage>
        <taxon>Eukaryota</taxon>
        <taxon>Ichthyosporea</taxon>
        <taxon>Ichthyophonida</taxon>
        <taxon>Sphaeroforma</taxon>
    </lineage>
</organism>